<dbReference type="Proteomes" id="UP000000759">
    <property type="component" value="Chromosome 5"/>
</dbReference>
<dbReference type="PaxDb" id="2850-Phatr44993"/>
<dbReference type="KEGG" id="pti:PHATRDRAFT_44993"/>
<dbReference type="GeneID" id="7199511"/>
<keyword evidence="4" id="KW-1185">Reference proteome</keyword>
<evidence type="ECO:0000313" key="4">
    <source>
        <dbReference type="Proteomes" id="UP000000759"/>
    </source>
</evidence>
<keyword evidence="1" id="KW-0175">Coiled coil</keyword>
<accession>B7FV75</accession>
<evidence type="ECO:0000313" key="3">
    <source>
        <dbReference type="EMBL" id="EEC49788.1"/>
    </source>
</evidence>
<organism evidence="3 4">
    <name type="scientific">Phaeodactylum tricornutum (strain CCAP 1055/1)</name>
    <dbReference type="NCBI Taxonomy" id="556484"/>
    <lineage>
        <taxon>Eukaryota</taxon>
        <taxon>Sar</taxon>
        <taxon>Stramenopiles</taxon>
        <taxon>Ochrophyta</taxon>
        <taxon>Bacillariophyta</taxon>
        <taxon>Bacillariophyceae</taxon>
        <taxon>Bacillariophycidae</taxon>
        <taxon>Naviculales</taxon>
        <taxon>Phaeodactylaceae</taxon>
        <taxon>Phaeodactylum</taxon>
    </lineage>
</organism>
<protein>
    <submittedName>
        <fullName evidence="3">Uncharacterized protein</fullName>
    </submittedName>
</protein>
<reference evidence="4" key="2">
    <citation type="submission" date="2008-08" db="EMBL/GenBank/DDBJ databases">
        <authorList>
            <consortium name="Diatom Consortium"/>
            <person name="Grigoriev I."/>
            <person name="Grimwood J."/>
            <person name="Kuo A."/>
            <person name="Otillar R.P."/>
            <person name="Salamov A."/>
            <person name="Detter J.C."/>
            <person name="Lindquist E."/>
            <person name="Shapiro H."/>
            <person name="Lucas S."/>
            <person name="Glavina del Rio T."/>
            <person name="Pitluck S."/>
            <person name="Rokhsar D."/>
            <person name="Bowler C."/>
        </authorList>
    </citation>
    <scope>GENOME REANNOTATION</scope>
    <source>
        <strain evidence="4">CCAP 1055/1</strain>
    </source>
</reference>
<evidence type="ECO:0000256" key="2">
    <source>
        <dbReference type="SAM" id="MobiDB-lite"/>
    </source>
</evidence>
<feature type="compositionally biased region" description="Basic and acidic residues" evidence="2">
    <location>
        <begin position="425"/>
        <end position="435"/>
    </location>
</feature>
<gene>
    <name evidence="3" type="ORF">PHATRDRAFT_44993</name>
</gene>
<feature type="compositionally biased region" description="Polar residues" evidence="2">
    <location>
        <begin position="439"/>
        <end position="454"/>
    </location>
</feature>
<evidence type="ECO:0000256" key="1">
    <source>
        <dbReference type="SAM" id="Coils"/>
    </source>
</evidence>
<sequence length="485" mass="53525">MISSDLSTDERHRGDVSASRPVAPMYCLLETGADKREVSFRADSTKKSVYWLDTETRCNDGGDRRNPNEKCEDEHNRNTLPYLELADPSMSFSTISSSLYRPDGNVFYLGGFQILSTSKTVEVYLQSPQQPSLQSKASPAEEINSPDFVTYLTTSRGIPVQPTTSLQNSRLERDTVSKDSFPNCRTTWYKTMCVIPGGPRPVTRAVLKFHIVPTSQPPSEKDNIVPAFCLQSMKLTCRIPDDTKALPSTNSINTAMHQPSSAFLASPEPVSLPATPSATLFSSTTSTSESNGSTGVSADDVGAAMAGISFLVRSAEERLLSAVQHGQHETQQYIRSNLPNMLGSAVEAAVSPFTESQQSFATQQAQLFQAQHKQLESQQTMLLHQTRLLESQQRQLAEQSEQLQRLETSQAQLLAIVASLRTQREQNQENARAELDGPSSPQVVVQAIPSTQHGTRTKQSEQCYENSRESEHVAQQSPLEDKQYS</sequence>
<proteinExistence type="predicted"/>
<feature type="coiled-coil region" evidence="1">
    <location>
        <begin position="389"/>
        <end position="416"/>
    </location>
</feature>
<name>B7FV75_PHATC</name>
<dbReference type="AlphaFoldDB" id="B7FV75"/>
<feature type="region of interest" description="Disordered" evidence="2">
    <location>
        <begin position="275"/>
        <end position="296"/>
    </location>
</feature>
<dbReference type="InParanoid" id="B7FV75"/>
<feature type="region of interest" description="Disordered" evidence="2">
    <location>
        <begin position="425"/>
        <end position="485"/>
    </location>
</feature>
<dbReference type="RefSeq" id="XP_002179090.1">
    <property type="nucleotide sequence ID" value="XM_002179054.1"/>
</dbReference>
<dbReference type="HOGENOM" id="CLU_563210_0_0_1"/>
<dbReference type="EMBL" id="CM000608">
    <property type="protein sequence ID" value="EEC49788.1"/>
    <property type="molecule type" value="Genomic_DNA"/>
</dbReference>
<reference evidence="3 4" key="1">
    <citation type="journal article" date="2008" name="Nature">
        <title>The Phaeodactylum genome reveals the evolutionary history of diatom genomes.</title>
        <authorList>
            <person name="Bowler C."/>
            <person name="Allen A.E."/>
            <person name="Badger J.H."/>
            <person name="Grimwood J."/>
            <person name="Jabbari K."/>
            <person name="Kuo A."/>
            <person name="Maheswari U."/>
            <person name="Martens C."/>
            <person name="Maumus F."/>
            <person name="Otillar R.P."/>
            <person name="Rayko E."/>
            <person name="Salamov A."/>
            <person name="Vandepoele K."/>
            <person name="Beszteri B."/>
            <person name="Gruber A."/>
            <person name="Heijde M."/>
            <person name="Katinka M."/>
            <person name="Mock T."/>
            <person name="Valentin K."/>
            <person name="Verret F."/>
            <person name="Berges J.A."/>
            <person name="Brownlee C."/>
            <person name="Cadoret J.P."/>
            <person name="Chiovitti A."/>
            <person name="Choi C.J."/>
            <person name="Coesel S."/>
            <person name="De Martino A."/>
            <person name="Detter J.C."/>
            <person name="Durkin C."/>
            <person name="Falciatore A."/>
            <person name="Fournet J."/>
            <person name="Haruta M."/>
            <person name="Huysman M.J."/>
            <person name="Jenkins B.D."/>
            <person name="Jiroutova K."/>
            <person name="Jorgensen R.E."/>
            <person name="Joubert Y."/>
            <person name="Kaplan A."/>
            <person name="Kroger N."/>
            <person name="Kroth P.G."/>
            <person name="La Roche J."/>
            <person name="Lindquist E."/>
            <person name="Lommer M."/>
            <person name="Martin-Jezequel V."/>
            <person name="Lopez P.J."/>
            <person name="Lucas S."/>
            <person name="Mangogna M."/>
            <person name="McGinnis K."/>
            <person name="Medlin L.K."/>
            <person name="Montsant A."/>
            <person name="Oudot-Le Secq M.P."/>
            <person name="Napoli C."/>
            <person name="Obornik M."/>
            <person name="Parker M.S."/>
            <person name="Petit J.L."/>
            <person name="Porcel B.M."/>
            <person name="Poulsen N."/>
            <person name="Robison M."/>
            <person name="Rychlewski L."/>
            <person name="Rynearson T.A."/>
            <person name="Schmutz J."/>
            <person name="Shapiro H."/>
            <person name="Siaut M."/>
            <person name="Stanley M."/>
            <person name="Sussman M.R."/>
            <person name="Taylor A.R."/>
            <person name="Vardi A."/>
            <person name="von Dassow P."/>
            <person name="Vyverman W."/>
            <person name="Willis A."/>
            <person name="Wyrwicz L.S."/>
            <person name="Rokhsar D.S."/>
            <person name="Weissenbach J."/>
            <person name="Armbrust E.V."/>
            <person name="Green B.R."/>
            <person name="Van de Peer Y."/>
            <person name="Grigoriev I.V."/>
        </authorList>
    </citation>
    <scope>NUCLEOTIDE SEQUENCE [LARGE SCALE GENOMIC DNA]</scope>
    <source>
        <strain evidence="3 4">CCAP 1055/1</strain>
    </source>
</reference>
<dbReference type="OrthoDB" id="55220at2759"/>